<dbReference type="AlphaFoldDB" id="A0A8H7C1N3"/>
<organism evidence="2 3">
    <name type="scientific">Agaricus bisporus var. burnettii</name>
    <dbReference type="NCBI Taxonomy" id="192524"/>
    <lineage>
        <taxon>Eukaryota</taxon>
        <taxon>Fungi</taxon>
        <taxon>Dikarya</taxon>
        <taxon>Basidiomycota</taxon>
        <taxon>Agaricomycotina</taxon>
        <taxon>Agaricomycetes</taxon>
        <taxon>Agaricomycetidae</taxon>
        <taxon>Agaricales</taxon>
        <taxon>Agaricineae</taxon>
        <taxon>Agaricaceae</taxon>
        <taxon>Agaricus</taxon>
    </lineage>
</organism>
<gene>
    <name evidence="2" type="ORF">Agabi119p4_10105</name>
</gene>
<evidence type="ECO:0000313" key="2">
    <source>
        <dbReference type="EMBL" id="KAF7760696.1"/>
    </source>
</evidence>
<dbReference type="InterPro" id="IPR036322">
    <property type="entry name" value="WD40_repeat_dom_sf"/>
</dbReference>
<dbReference type="Proteomes" id="UP000629468">
    <property type="component" value="Unassembled WGS sequence"/>
</dbReference>
<evidence type="ECO:0000313" key="3">
    <source>
        <dbReference type="Proteomes" id="UP000629468"/>
    </source>
</evidence>
<dbReference type="PROSITE" id="PS50181">
    <property type="entry name" value="FBOX"/>
    <property type="match status" value="1"/>
</dbReference>
<protein>
    <recommendedName>
        <fullName evidence="1">F-box domain-containing protein</fullName>
    </recommendedName>
</protein>
<dbReference type="InterPro" id="IPR001810">
    <property type="entry name" value="F-box_dom"/>
</dbReference>
<dbReference type="EMBL" id="JABXXO010000014">
    <property type="protein sequence ID" value="KAF7760696.1"/>
    <property type="molecule type" value="Genomic_DNA"/>
</dbReference>
<dbReference type="SMART" id="SM00256">
    <property type="entry name" value="FBOX"/>
    <property type="match status" value="1"/>
</dbReference>
<dbReference type="SUPFAM" id="SSF50978">
    <property type="entry name" value="WD40 repeat-like"/>
    <property type="match status" value="1"/>
</dbReference>
<dbReference type="InterPro" id="IPR036047">
    <property type="entry name" value="F-box-like_dom_sf"/>
</dbReference>
<dbReference type="Gene3D" id="2.130.10.10">
    <property type="entry name" value="YVTN repeat-like/Quinoprotein amine dehydrogenase"/>
    <property type="match status" value="1"/>
</dbReference>
<name>A0A8H7C1N3_AGABI</name>
<dbReference type="SUPFAM" id="SSF81383">
    <property type="entry name" value="F-box domain"/>
    <property type="match status" value="1"/>
</dbReference>
<comment type="caution">
    <text evidence="2">The sequence shown here is derived from an EMBL/GenBank/DDBJ whole genome shotgun (WGS) entry which is preliminary data.</text>
</comment>
<evidence type="ECO:0000259" key="1">
    <source>
        <dbReference type="PROSITE" id="PS50181"/>
    </source>
</evidence>
<dbReference type="InterPro" id="IPR015943">
    <property type="entry name" value="WD40/YVTN_repeat-like_dom_sf"/>
</dbReference>
<reference evidence="2 3" key="1">
    <citation type="journal article" name="Sci. Rep.">
        <title>Telomere-to-telomere assembled and centromere annotated genomes of the two main subspecies of the button mushroom Agaricus bisporus reveal especially polymorphic chromosome ends.</title>
        <authorList>
            <person name="Sonnenberg A.S.M."/>
            <person name="Sedaghat-Telgerd N."/>
            <person name="Lavrijssen B."/>
            <person name="Ohm R.A."/>
            <person name="Hendrickx P.M."/>
            <person name="Scholtmeijer K."/>
            <person name="Baars J.J.P."/>
            <person name="van Peer A."/>
        </authorList>
    </citation>
    <scope>NUCLEOTIDE SEQUENCE [LARGE SCALE GENOMIC DNA]</scope>
    <source>
        <strain evidence="2 3">H119_p4</strain>
    </source>
</reference>
<feature type="domain" description="F-box" evidence="1">
    <location>
        <begin position="1"/>
        <end position="47"/>
    </location>
</feature>
<dbReference type="Pfam" id="PF00646">
    <property type="entry name" value="F-box"/>
    <property type="match status" value="1"/>
</dbReference>
<sequence length="483" mass="55266">MLCNLPPEIVSEIVSHLPYRDIVTLRQVFTREDLRNATNAHIVWLNLAKEYVAENPHSHFSNTHLLSSLTTNQIRERFEKQLLVNHIWQSPGKVYPTTKRLRKPSPAILTVGFAPGGRWLFAGTEYCSLYYWDLDSDDPEPVHLVPCDDVGNTPGENNTITAIEFLVERGDPLSGFTIAFLGRDCHREHEESGEWLYIWDVVPQDEILKAKRLRTLPLPYHGSISDFSFNEHLVARTMTKRLDVYWWRDCTETQLVRCTLVLETDPIVTSIYVVGSDKILVYTRQYDIHKAQLYALEPEYSHVSETGKAVSHATEIWSFRFCLQCHGNKTSRFYFDGANYYQIIAMIDGIYSLTIPASQADGVTLTKVSNFGLHERQSDARMRGLGLNKGCCRVGKELYRIGYSAALTSGSYEHGATFEAIDRVLQRLDDVLSFDEELGRWISLKFGHLVFQDFSSPLYNPADVCPHRMRGLLVDIGRYKTNK</sequence>
<accession>A0A8H7C1N3</accession>
<proteinExistence type="predicted"/>